<protein>
    <recommendedName>
        <fullName evidence="4">Lipoprotein</fullName>
    </recommendedName>
</protein>
<evidence type="ECO:0000313" key="2">
    <source>
        <dbReference type="EMBL" id="MCW0344910.1"/>
    </source>
</evidence>
<sequence>MIKILFSCLLVFSLTLLTGCETLAPERAECEKLMGKPIDEAFKWFGLPWYVGTETSDNKFHGQAVYYFEHDGAEWDEDKLDHSNTDFINGMIVQTDHYVTEHHQNICYVTIWADTKTKIIDYYEIQGDCGLGWMGFGETGRLHYWGIN</sequence>
<dbReference type="Proteomes" id="UP001208888">
    <property type="component" value="Unassembled WGS sequence"/>
</dbReference>
<reference evidence="2" key="1">
    <citation type="submission" date="2022-06" db="EMBL/GenBank/DDBJ databases">
        <title>Dynamics of rice microbiomes reveals core vertical transmitted seed endophytes.</title>
        <authorList>
            <person name="Liao K."/>
            <person name="Zhang X."/>
        </authorList>
    </citation>
    <scope>NUCLEOTIDE SEQUENCE</scope>
    <source>
        <strain evidence="2">JT1-17</strain>
    </source>
</reference>
<evidence type="ECO:0000313" key="3">
    <source>
        <dbReference type="Proteomes" id="UP001208888"/>
    </source>
</evidence>
<comment type="caution">
    <text evidence="2">The sequence shown here is derived from an EMBL/GenBank/DDBJ whole genome shotgun (WGS) entry which is preliminary data.</text>
</comment>
<feature type="signal peptide" evidence="1">
    <location>
        <begin position="1"/>
        <end position="18"/>
    </location>
</feature>
<gene>
    <name evidence="2" type="ORF">NB703_003003</name>
</gene>
<evidence type="ECO:0008006" key="4">
    <source>
        <dbReference type="Google" id="ProtNLM"/>
    </source>
</evidence>
<proteinExistence type="predicted"/>
<accession>A0AAJ1FU97</accession>
<dbReference type="EMBL" id="JANFVX010000011">
    <property type="protein sequence ID" value="MCW0344910.1"/>
    <property type="molecule type" value="Genomic_DNA"/>
</dbReference>
<feature type="chain" id="PRO_5042484810" description="Lipoprotein" evidence="1">
    <location>
        <begin position="19"/>
        <end position="148"/>
    </location>
</feature>
<dbReference type="AlphaFoldDB" id="A0AAJ1FU97"/>
<name>A0AAJ1FU97_PANAN</name>
<evidence type="ECO:0000256" key="1">
    <source>
        <dbReference type="SAM" id="SignalP"/>
    </source>
</evidence>
<keyword evidence="1" id="KW-0732">Signal</keyword>
<dbReference type="PROSITE" id="PS51257">
    <property type="entry name" value="PROKAR_LIPOPROTEIN"/>
    <property type="match status" value="1"/>
</dbReference>
<organism evidence="2 3">
    <name type="scientific">Pantoea ananas</name>
    <name type="common">Erwinia uredovora</name>
    <dbReference type="NCBI Taxonomy" id="553"/>
    <lineage>
        <taxon>Bacteria</taxon>
        <taxon>Pseudomonadati</taxon>
        <taxon>Pseudomonadota</taxon>
        <taxon>Gammaproteobacteria</taxon>
        <taxon>Enterobacterales</taxon>
        <taxon>Erwiniaceae</taxon>
        <taxon>Pantoea</taxon>
    </lineage>
</organism>
<dbReference type="RefSeq" id="WP_028725243.1">
    <property type="nucleotide sequence ID" value="NZ_CP168166.1"/>
</dbReference>